<evidence type="ECO:0000256" key="1">
    <source>
        <dbReference type="SAM" id="SignalP"/>
    </source>
</evidence>
<organism evidence="2 3">
    <name type="scientific">Nitzschia inconspicua</name>
    <dbReference type="NCBI Taxonomy" id="303405"/>
    <lineage>
        <taxon>Eukaryota</taxon>
        <taxon>Sar</taxon>
        <taxon>Stramenopiles</taxon>
        <taxon>Ochrophyta</taxon>
        <taxon>Bacillariophyta</taxon>
        <taxon>Bacillariophyceae</taxon>
        <taxon>Bacillariophycidae</taxon>
        <taxon>Bacillariales</taxon>
        <taxon>Bacillariaceae</taxon>
        <taxon>Nitzschia</taxon>
    </lineage>
</organism>
<dbReference type="GO" id="GO:0016811">
    <property type="term" value="F:hydrolase activity, acting on carbon-nitrogen (but not peptide) bonds, in linear amides"/>
    <property type="evidence" value="ECO:0007669"/>
    <property type="project" value="InterPro"/>
</dbReference>
<keyword evidence="1" id="KW-0732">Signal</keyword>
<dbReference type="EMBL" id="JAGRRH010000022">
    <property type="protein sequence ID" value="KAG7344754.1"/>
    <property type="molecule type" value="Genomic_DNA"/>
</dbReference>
<accession>A0A9K3KKH4</accession>
<keyword evidence="3" id="KW-1185">Reference proteome</keyword>
<evidence type="ECO:0000313" key="2">
    <source>
        <dbReference type="EMBL" id="KAG7344754.1"/>
    </source>
</evidence>
<dbReference type="InterPro" id="IPR004304">
    <property type="entry name" value="FmdA_AmdA"/>
</dbReference>
<proteinExistence type="predicted"/>
<name>A0A9K3KKH4_9STRA</name>
<dbReference type="PANTHER" id="PTHR31891">
    <property type="entry name" value="FORMAMIDASE C869.04-RELATED"/>
    <property type="match status" value="1"/>
</dbReference>
<feature type="chain" id="PRO_5039895870" evidence="1">
    <location>
        <begin position="33"/>
        <end position="754"/>
    </location>
</feature>
<gene>
    <name evidence="2" type="ORF">IV203_032285</name>
</gene>
<feature type="signal peptide" evidence="1">
    <location>
        <begin position="1"/>
        <end position="32"/>
    </location>
</feature>
<dbReference type="Proteomes" id="UP000693970">
    <property type="component" value="Unassembled WGS sequence"/>
</dbReference>
<dbReference type="Pfam" id="PF03069">
    <property type="entry name" value="FmdA_AmdA"/>
    <property type="match status" value="2"/>
</dbReference>
<dbReference type="PANTHER" id="PTHR31891:SF1">
    <property type="entry name" value="FORMAMIDASE C869.04-RELATED"/>
    <property type="match status" value="1"/>
</dbReference>
<comment type="caution">
    <text evidence="2">The sequence shown here is derived from an EMBL/GenBank/DDBJ whole genome shotgun (WGS) entry which is preliminary data.</text>
</comment>
<dbReference type="OrthoDB" id="40286at2759"/>
<evidence type="ECO:0000313" key="3">
    <source>
        <dbReference type="Proteomes" id="UP000693970"/>
    </source>
</evidence>
<protein>
    <submittedName>
        <fullName evidence="2">Acetamidase/formamidase family protein</fullName>
    </submittedName>
</protein>
<reference evidence="2" key="2">
    <citation type="submission" date="2021-04" db="EMBL/GenBank/DDBJ databases">
        <authorList>
            <person name="Podell S."/>
        </authorList>
    </citation>
    <scope>NUCLEOTIDE SEQUENCE</scope>
    <source>
        <strain evidence="2">Hildebrandi</strain>
    </source>
</reference>
<sequence length="754" mass="81929">MSLLHSKPTSPLRVVLSYLFLLVTILSSSGLALICEPATEGITGVGEEYSITNLEKLSVIGFQASINYVYLPPGSTPIVKIVAASEEPEVTVDVNGLVTILPLGSNCEVPEPTLPPICATVSRDSELCIDAETEDPTESSSASTRNTMMKVLTAPLLLSSRSAGGSLCLLAFLSASLPFAFGAGHEAMEMCTPSLQLEISLPQDAVVSSKFGDTDHYLAATVDTVTWGYYDPNATAQITIQSGETITVEVITHHASHDYAKMIRGDPAVEEIFAWEAGQTLENKNVPKLPGSGVHLVTGPIEVAGAEVGDVVEIEILELDPRYNPVTGRCFGSNSQKFAGYHYRVGNKRDGTEYVTTGGTEAITIFEFIENDAGEMLYGKPVYMYRFPNMTAPDGSERTFDNNPAVTVPHEYNVGYDGMLMEEEPISYPPGFDDTVVTDDGGIVYLSPDPATLNWKVPLRPHLGTLAVLPNNTENYINPDAPGGASSIPPARFGGNVDDWRIGKGGTMFYNVEVPGAMILVGDTHAAQGDSELAGTAMETSMTTKLRVTLHKAGSLPKKVESMPFPLLETSTQYVVHGFAYANYLDDLENPSDIFSEGATLDLAMTDCFVKTRDWLMDVFDLIEEETIALMTTAVDFGITQVVDGNWGVHADISKWVFEEGDTPFDYSCTPSKGPGRARRARMLKKQDRRHLLEMHGVEMSPEDYASNLYSRVTKDCETCHSSGARELLANKFLDAKLNFAKKLVSHEETLRKL</sequence>
<reference evidence="2" key="1">
    <citation type="journal article" date="2021" name="Sci. Rep.">
        <title>Diploid genomic architecture of Nitzschia inconspicua, an elite biomass production diatom.</title>
        <authorList>
            <person name="Oliver A."/>
            <person name="Podell S."/>
            <person name="Pinowska A."/>
            <person name="Traller J.C."/>
            <person name="Smith S.R."/>
            <person name="McClure R."/>
            <person name="Beliaev A."/>
            <person name="Bohutskyi P."/>
            <person name="Hill E.A."/>
            <person name="Rabines A."/>
            <person name="Zheng H."/>
            <person name="Allen L.Z."/>
            <person name="Kuo A."/>
            <person name="Grigoriev I.V."/>
            <person name="Allen A.E."/>
            <person name="Hazlebeck D."/>
            <person name="Allen E.E."/>
        </authorList>
    </citation>
    <scope>NUCLEOTIDE SEQUENCE</scope>
    <source>
        <strain evidence="2">Hildebrandi</strain>
    </source>
</reference>
<dbReference type="AlphaFoldDB" id="A0A9K3KKH4"/>